<sequence length="179" mass="18500">MRRGAQFVRGVGDEPLLRLERVLQTGEYVVEGVGHGLELVVGAPHRQSPVEVVGGDAAGPDDDLRRRLAVRSTNGPGRRPGRPGRACRPGPTPGRLDVKVTGNAFDPTSDAYEEALDTCAPILKKAGSTFPDPSGLPPLPEPGEGAGTGTGPGKSLYIEPGTPGDPGLPSLTTSGSRHD</sequence>
<dbReference type="EMBL" id="BDQI01000005">
    <property type="protein sequence ID" value="GAX51552.1"/>
    <property type="molecule type" value="Genomic_DNA"/>
</dbReference>
<protein>
    <submittedName>
        <fullName evidence="2">Uncharacterized protein</fullName>
    </submittedName>
</protein>
<feature type="region of interest" description="Disordered" evidence="1">
    <location>
        <begin position="124"/>
        <end position="179"/>
    </location>
</feature>
<comment type="caution">
    <text evidence="2">The sequence shown here is derived from an EMBL/GenBank/DDBJ whole genome shotgun (WGS) entry which is preliminary data.</text>
</comment>
<organism evidence="2 3">
    <name type="scientific">Streptomyces olivochromogenes</name>
    <dbReference type="NCBI Taxonomy" id="1963"/>
    <lineage>
        <taxon>Bacteria</taxon>
        <taxon>Bacillati</taxon>
        <taxon>Actinomycetota</taxon>
        <taxon>Actinomycetes</taxon>
        <taxon>Kitasatosporales</taxon>
        <taxon>Streptomycetaceae</taxon>
        <taxon>Streptomyces</taxon>
    </lineage>
</organism>
<proteinExistence type="predicted"/>
<feature type="compositionally biased region" description="Polar residues" evidence="1">
    <location>
        <begin position="170"/>
        <end position="179"/>
    </location>
</feature>
<dbReference type="Proteomes" id="UP000217446">
    <property type="component" value="Unassembled WGS sequence"/>
</dbReference>
<feature type="compositionally biased region" description="Low complexity" evidence="1">
    <location>
        <begin position="83"/>
        <end position="95"/>
    </location>
</feature>
<feature type="region of interest" description="Disordered" evidence="1">
    <location>
        <begin position="70"/>
        <end position="105"/>
    </location>
</feature>
<accession>A0A250VBV2</accession>
<keyword evidence="3" id="KW-1185">Reference proteome</keyword>
<evidence type="ECO:0000256" key="1">
    <source>
        <dbReference type="SAM" id="MobiDB-lite"/>
    </source>
</evidence>
<evidence type="ECO:0000313" key="2">
    <source>
        <dbReference type="EMBL" id="GAX51552.1"/>
    </source>
</evidence>
<dbReference type="AlphaFoldDB" id="A0A250VBV2"/>
<reference evidence="3" key="1">
    <citation type="submission" date="2017-05" db="EMBL/GenBank/DDBJ databases">
        <title>Streptomyces olivochromogenes NBRC 3561 whole genome shotgun sequence.</title>
        <authorList>
            <person name="Dohra H."/>
            <person name="Kodani S."/>
        </authorList>
    </citation>
    <scope>NUCLEOTIDE SEQUENCE [LARGE SCALE GENOMIC DNA]</scope>
    <source>
        <strain evidence="3">NBRC 3561</strain>
    </source>
</reference>
<evidence type="ECO:0000313" key="3">
    <source>
        <dbReference type="Proteomes" id="UP000217446"/>
    </source>
</evidence>
<gene>
    <name evidence="2" type="ORF">SO3561_03054</name>
</gene>
<name>A0A250VBV2_STROL</name>